<sequence>MDDAAAEAEALRLRLAAVARKWLEDPRADSAGNITHAASQKGHALNSLVLAGARISLSEHGRVVCSFQVPPPLTDSDGTWHAGALAAAVDNMCSAVVFTVVGAPTATVHYGLSYFSPVACNLLRRPASKLKHANRVQDEVQLDGRVVGRKGKLTAAVVRVRKMGSGELVAIGRQWMTPAWPTKSNKSRSNL</sequence>
<dbReference type="SUPFAM" id="SSF54637">
    <property type="entry name" value="Thioesterase/thiol ester dehydrase-isomerase"/>
    <property type="match status" value="1"/>
</dbReference>
<dbReference type="AlphaFoldDB" id="N1R1I0"/>
<dbReference type="Gene3D" id="3.10.129.10">
    <property type="entry name" value="Hotdog Thioesterase"/>
    <property type="match status" value="1"/>
</dbReference>
<accession>N1R1I0</accession>
<dbReference type="InterPro" id="IPR039298">
    <property type="entry name" value="ACOT13"/>
</dbReference>
<organism evidence="1">
    <name type="scientific">Aegilops tauschii</name>
    <name type="common">Tausch's goatgrass</name>
    <name type="synonym">Aegilops squarrosa</name>
    <dbReference type="NCBI Taxonomy" id="37682"/>
    <lineage>
        <taxon>Eukaryota</taxon>
        <taxon>Viridiplantae</taxon>
        <taxon>Streptophyta</taxon>
        <taxon>Embryophyta</taxon>
        <taxon>Tracheophyta</taxon>
        <taxon>Spermatophyta</taxon>
        <taxon>Magnoliopsida</taxon>
        <taxon>Liliopsida</taxon>
        <taxon>Poales</taxon>
        <taxon>Poaceae</taxon>
        <taxon>BOP clade</taxon>
        <taxon>Pooideae</taxon>
        <taxon>Triticodae</taxon>
        <taxon>Triticeae</taxon>
        <taxon>Triticinae</taxon>
        <taxon>Aegilops</taxon>
    </lineage>
</organism>
<evidence type="ECO:0008006" key="2">
    <source>
        <dbReference type="Google" id="ProtNLM"/>
    </source>
</evidence>
<dbReference type="PANTHER" id="PTHR21660:SF40">
    <property type="entry name" value="OS01G0229600 PROTEIN"/>
    <property type="match status" value="1"/>
</dbReference>
<name>N1R1I0_AEGTA</name>
<protein>
    <recommendedName>
        <fullName evidence="2">Thioesterase domain-containing protein</fullName>
    </recommendedName>
</protein>
<dbReference type="InterPro" id="IPR029069">
    <property type="entry name" value="HotDog_dom_sf"/>
</dbReference>
<dbReference type="GO" id="GO:0047617">
    <property type="term" value="F:fatty acyl-CoA hydrolase activity"/>
    <property type="evidence" value="ECO:0007669"/>
    <property type="project" value="InterPro"/>
</dbReference>
<dbReference type="PANTHER" id="PTHR21660">
    <property type="entry name" value="THIOESTERASE SUPERFAMILY MEMBER-RELATED"/>
    <property type="match status" value="1"/>
</dbReference>
<dbReference type="EnsemblPlants" id="EMT16352">
    <property type="protein sequence ID" value="EMT16352"/>
    <property type="gene ID" value="F775_14010"/>
</dbReference>
<reference evidence="1" key="1">
    <citation type="submission" date="2015-06" db="UniProtKB">
        <authorList>
            <consortium name="EnsemblPlants"/>
        </authorList>
    </citation>
    <scope>IDENTIFICATION</scope>
</reference>
<evidence type="ECO:0000313" key="1">
    <source>
        <dbReference type="EnsemblPlants" id="EMT16352"/>
    </source>
</evidence>
<dbReference type="CDD" id="cd03443">
    <property type="entry name" value="PaaI_thioesterase"/>
    <property type="match status" value="1"/>
</dbReference>
<proteinExistence type="predicted"/>